<dbReference type="Pfam" id="PF03704">
    <property type="entry name" value="BTAD"/>
    <property type="match status" value="1"/>
</dbReference>
<dbReference type="SUPFAM" id="SSF46894">
    <property type="entry name" value="C-terminal effector domain of the bipartite response regulators"/>
    <property type="match status" value="1"/>
</dbReference>
<dbReference type="InterPro" id="IPR058852">
    <property type="entry name" value="HTH_77"/>
</dbReference>
<keyword evidence="2 3" id="KW-0238">DNA-binding</keyword>
<dbReference type="InterPro" id="IPR001867">
    <property type="entry name" value="OmpR/PhoB-type_DNA-bd"/>
</dbReference>
<dbReference type="EMBL" id="JACJIA010000006">
    <property type="protein sequence ID" value="MBA8953446.1"/>
    <property type="molecule type" value="Genomic_DNA"/>
</dbReference>
<dbReference type="GO" id="GO:0000160">
    <property type="term" value="P:phosphorelay signal transduction system"/>
    <property type="evidence" value="ECO:0007669"/>
    <property type="project" value="InterPro"/>
</dbReference>
<gene>
    <name evidence="5" type="ORF">HNR61_005096</name>
</gene>
<organism evidence="5 6">
    <name type="scientific">Actinomadura namibiensis</name>
    <dbReference type="NCBI Taxonomy" id="182080"/>
    <lineage>
        <taxon>Bacteria</taxon>
        <taxon>Bacillati</taxon>
        <taxon>Actinomycetota</taxon>
        <taxon>Actinomycetes</taxon>
        <taxon>Streptosporangiales</taxon>
        <taxon>Thermomonosporaceae</taxon>
        <taxon>Actinomadura</taxon>
    </lineage>
</organism>
<dbReference type="PANTHER" id="PTHR47691">
    <property type="entry name" value="REGULATOR-RELATED"/>
    <property type="match status" value="1"/>
</dbReference>
<dbReference type="Proteomes" id="UP000572680">
    <property type="component" value="Unassembled WGS sequence"/>
</dbReference>
<dbReference type="SUPFAM" id="SSF52540">
    <property type="entry name" value="P-loop containing nucleoside triphosphate hydrolases"/>
    <property type="match status" value="1"/>
</dbReference>
<evidence type="ECO:0000256" key="3">
    <source>
        <dbReference type="PROSITE-ProRule" id="PRU01091"/>
    </source>
</evidence>
<dbReference type="InterPro" id="IPR027417">
    <property type="entry name" value="P-loop_NTPase"/>
</dbReference>
<dbReference type="SUPFAM" id="SSF48452">
    <property type="entry name" value="TPR-like"/>
    <property type="match status" value="2"/>
</dbReference>
<sequence length="928" mass="101155">MGFVFNVLGPLEVLSDGVPVEITASRHRALVAALVLDGNRVVPVESLIGRVWGDRPPHGARNALKNYVLRVRRRLGEPSPLLSHAQGYLMRVDPGALDLDRFETLVSRAETADRPAEAADLLRQALGLWRGAPVPELGSEPLREQVQARWAERRLCAVEARIDAELALGRYADVLAELRELTAEHPLRERLWGQLMLALYRSGRPGEALECYHRVAALLAEELGVDPGPELRDLHQRILVTDPALGAGGRLDRLRVAGNLPAETTSFVGRGPQLRQAAHLLGRARLVTMTGAGGAGKTRLALRAAARAAPAFPDGAWWADLSALTEPGLLALAVAEALGIRDQSARGWTRVLADHLRDRRLLLVLDNCEHLVPEVTALVTALLPAAGGLVVLATSRHRLGLAGEHVLPVPALTEAEAVELFAQRGRASAPDFRVDPRNRDAVDRLCRRLDRIPLAIELAAVRMDTLSVTQISDRLDDRFELLSDGGDPRRTLRGVLEWSHGLCTRPEQALWARLSVFAGGFDLAAAEAVCADPTGCADPAGRHRVLDLLSGLVRKSLLTADTGTDPARYRMLETVRQYGHERLRRLGQETALRVRHRDHFLEVAARAAAQWCGPRDHQWLSMLLQDLPNLRAAMEFSLAEPGHAPFGLRLAVDLSRAQLWLFGATPAEGRRWLERALAAQTGPPCPARARAAAFVTWLALCQGDRDGADAALAACRGLDDGSPGSSAARAVAEGAHTLLALGDPRSIALLADARGHFRRAGQMGEQHWATLLWTMAAAFLGDRDRALHAAREYLAEADHHGGRWTRSWARWGMGLAQMRHGDRDLATRLIQEAIAGQRELDDTWSPTWGVELLAWNLCLTGETERAALLLGAAHRLRRSLGVTLYGPFLKAHDDTVRHLRQVLGEAAYSAAHRRGATASDPLELALGT</sequence>
<comment type="caution">
    <text evidence="5">The sequence shown here is derived from an EMBL/GenBank/DDBJ whole genome shotgun (WGS) entry which is preliminary data.</text>
</comment>
<dbReference type="InterPro" id="IPR016032">
    <property type="entry name" value="Sig_transdc_resp-reg_C-effctor"/>
</dbReference>
<dbReference type="CDD" id="cd15831">
    <property type="entry name" value="BTAD"/>
    <property type="match status" value="1"/>
</dbReference>
<name>A0A7W3LSC6_ACTNM</name>
<dbReference type="Pfam" id="PF00486">
    <property type="entry name" value="Trans_reg_C"/>
    <property type="match status" value="1"/>
</dbReference>
<dbReference type="RefSeq" id="WP_182845593.1">
    <property type="nucleotide sequence ID" value="NZ_BAAALP010000001.1"/>
</dbReference>
<dbReference type="SMART" id="SM00862">
    <property type="entry name" value="Trans_reg_C"/>
    <property type="match status" value="1"/>
</dbReference>
<evidence type="ECO:0000313" key="6">
    <source>
        <dbReference type="Proteomes" id="UP000572680"/>
    </source>
</evidence>
<dbReference type="InterPro" id="IPR005158">
    <property type="entry name" value="BTAD"/>
</dbReference>
<accession>A0A7W3LSC6</accession>
<evidence type="ECO:0000313" key="5">
    <source>
        <dbReference type="EMBL" id="MBA8953446.1"/>
    </source>
</evidence>
<proteinExistence type="inferred from homology"/>
<dbReference type="GO" id="GO:0003677">
    <property type="term" value="F:DNA binding"/>
    <property type="evidence" value="ECO:0007669"/>
    <property type="project" value="UniProtKB-UniRule"/>
</dbReference>
<dbReference type="InterPro" id="IPR011990">
    <property type="entry name" value="TPR-like_helical_dom_sf"/>
</dbReference>
<reference evidence="5 6" key="1">
    <citation type="submission" date="2020-08" db="EMBL/GenBank/DDBJ databases">
        <title>Genomic Encyclopedia of Type Strains, Phase IV (KMG-IV): sequencing the most valuable type-strain genomes for metagenomic binning, comparative biology and taxonomic classification.</title>
        <authorList>
            <person name="Goeker M."/>
        </authorList>
    </citation>
    <scope>NUCLEOTIDE SEQUENCE [LARGE SCALE GENOMIC DNA]</scope>
    <source>
        <strain evidence="5 6">DSM 44197</strain>
    </source>
</reference>
<dbReference type="GO" id="GO:0006355">
    <property type="term" value="P:regulation of DNA-templated transcription"/>
    <property type="evidence" value="ECO:0007669"/>
    <property type="project" value="InterPro"/>
</dbReference>
<evidence type="ECO:0000256" key="1">
    <source>
        <dbReference type="ARBA" id="ARBA00005820"/>
    </source>
</evidence>
<dbReference type="Gene3D" id="3.40.50.300">
    <property type="entry name" value="P-loop containing nucleotide triphosphate hydrolases"/>
    <property type="match status" value="1"/>
</dbReference>
<dbReference type="PANTHER" id="PTHR47691:SF3">
    <property type="entry name" value="HTH-TYPE TRANSCRIPTIONAL REGULATOR RV0890C-RELATED"/>
    <property type="match status" value="1"/>
</dbReference>
<dbReference type="Gene3D" id="1.25.40.10">
    <property type="entry name" value="Tetratricopeptide repeat domain"/>
    <property type="match status" value="2"/>
</dbReference>
<dbReference type="AlphaFoldDB" id="A0A7W3LSC6"/>
<evidence type="ECO:0000256" key="2">
    <source>
        <dbReference type="ARBA" id="ARBA00023125"/>
    </source>
</evidence>
<dbReference type="PROSITE" id="PS51755">
    <property type="entry name" value="OMPR_PHOB"/>
    <property type="match status" value="1"/>
</dbReference>
<protein>
    <submittedName>
        <fullName evidence="5">Putative ATPase/DNA-binding SARP family transcriptional activator</fullName>
    </submittedName>
</protein>
<feature type="DNA-binding region" description="OmpR/PhoB-type" evidence="3">
    <location>
        <begin position="1"/>
        <end position="92"/>
    </location>
</feature>
<dbReference type="InterPro" id="IPR036388">
    <property type="entry name" value="WH-like_DNA-bd_sf"/>
</dbReference>
<feature type="domain" description="OmpR/PhoB-type" evidence="4">
    <location>
        <begin position="1"/>
        <end position="92"/>
    </location>
</feature>
<comment type="similarity">
    <text evidence="1">Belongs to the AfsR/DnrI/RedD regulatory family.</text>
</comment>
<evidence type="ECO:0000259" key="4">
    <source>
        <dbReference type="PROSITE" id="PS51755"/>
    </source>
</evidence>
<keyword evidence="6" id="KW-1185">Reference proteome</keyword>
<dbReference type="SMART" id="SM01043">
    <property type="entry name" value="BTAD"/>
    <property type="match status" value="1"/>
</dbReference>
<dbReference type="Gene3D" id="1.10.10.10">
    <property type="entry name" value="Winged helix-like DNA-binding domain superfamily/Winged helix DNA-binding domain"/>
    <property type="match status" value="1"/>
</dbReference>
<dbReference type="Pfam" id="PF25872">
    <property type="entry name" value="HTH_77"/>
    <property type="match status" value="1"/>
</dbReference>